<organism evidence="8 9">
    <name type="scientific">Halopseudomonas yangmingensis</name>
    <dbReference type="NCBI Taxonomy" id="1720063"/>
    <lineage>
        <taxon>Bacteria</taxon>
        <taxon>Pseudomonadati</taxon>
        <taxon>Pseudomonadota</taxon>
        <taxon>Gammaproteobacteria</taxon>
        <taxon>Pseudomonadales</taxon>
        <taxon>Pseudomonadaceae</taxon>
        <taxon>Halopseudomonas</taxon>
    </lineage>
</organism>
<keyword evidence="4 7" id="KW-0812">Transmembrane</keyword>
<feature type="transmembrane region" description="Helical" evidence="7">
    <location>
        <begin position="167"/>
        <end position="186"/>
    </location>
</feature>
<feature type="transmembrane region" description="Helical" evidence="7">
    <location>
        <begin position="112"/>
        <end position="133"/>
    </location>
</feature>
<keyword evidence="8" id="KW-0645">Protease</keyword>
<gene>
    <name evidence="8" type="ORF">SAMN05216217_107137</name>
</gene>
<dbReference type="Pfam" id="PF01027">
    <property type="entry name" value="Bax1-I"/>
    <property type="match status" value="1"/>
</dbReference>
<name>A0A1I4RRW2_9GAMM</name>
<protein>
    <submittedName>
        <fullName evidence="8">Modulator of FtsH protease</fullName>
    </submittedName>
</protein>
<dbReference type="InterPro" id="IPR006213">
    <property type="entry name" value="Bax_inhbtr1_CS"/>
</dbReference>
<dbReference type="EMBL" id="FOUI01000007">
    <property type="protein sequence ID" value="SFM54723.1"/>
    <property type="molecule type" value="Genomic_DNA"/>
</dbReference>
<evidence type="ECO:0000256" key="4">
    <source>
        <dbReference type="ARBA" id="ARBA00022692"/>
    </source>
</evidence>
<evidence type="ECO:0000313" key="8">
    <source>
        <dbReference type="EMBL" id="SFM54723.1"/>
    </source>
</evidence>
<dbReference type="GO" id="GO:0006508">
    <property type="term" value="P:proteolysis"/>
    <property type="evidence" value="ECO:0007669"/>
    <property type="project" value="UniProtKB-KW"/>
</dbReference>
<feature type="transmembrane region" description="Helical" evidence="7">
    <location>
        <begin position="80"/>
        <end position="100"/>
    </location>
</feature>
<feature type="transmembrane region" description="Helical" evidence="7">
    <location>
        <begin position="57"/>
        <end position="73"/>
    </location>
</feature>
<keyword evidence="8" id="KW-0378">Hydrolase</keyword>
<dbReference type="GO" id="GO:0005886">
    <property type="term" value="C:plasma membrane"/>
    <property type="evidence" value="ECO:0007669"/>
    <property type="project" value="UniProtKB-SubCell"/>
</dbReference>
<dbReference type="GO" id="GO:0008233">
    <property type="term" value="F:peptidase activity"/>
    <property type="evidence" value="ECO:0007669"/>
    <property type="project" value="UniProtKB-KW"/>
</dbReference>
<evidence type="ECO:0000256" key="5">
    <source>
        <dbReference type="ARBA" id="ARBA00022989"/>
    </source>
</evidence>
<keyword evidence="6 7" id="KW-0472">Membrane</keyword>
<evidence type="ECO:0000256" key="2">
    <source>
        <dbReference type="ARBA" id="ARBA00010350"/>
    </source>
</evidence>
<proteinExistence type="inferred from homology"/>
<accession>A0A1I4RRW2</accession>
<dbReference type="CDD" id="cd10433">
    <property type="entry name" value="YccA_like"/>
    <property type="match status" value="1"/>
</dbReference>
<feature type="transmembrane region" description="Helical" evidence="7">
    <location>
        <begin position="198"/>
        <end position="223"/>
    </location>
</feature>
<dbReference type="Proteomes" id="UP000243629">
    <property type="component" value="Unassembled WGS sequence"/>
</dbReference>
<comment type="similarity">
    <text evidence="2 7">Belongs to the BI1 family.</text>
</comment>
<evidence type="ECO:0000256" key="1">
    <source>
        <dbReference type="ARBA" id="ARBA00004651"/>
    </source>
</evidence>
<evidence type="ECO:0000256" key="7">
    <source>
        <dbReference type="RuleBase" id="RU004379"/>
    </source>
</evidence>
<keyword evidence="3" id="KW-1003">Cell membrane</keyword>
<feature type="transmembrane region" description="Helical" evidence="7">
    <location>
        <begin position="140"/>
        <end position="161"/>
    </location>
</feature>
<dbReference type="PROSITE" id="PS01243">
    <property type="entry name" value="BI1"/>
    <property type="match status" value="1"/>
</dbReference>
<keyword evidence="5 7" id="KW-1133">Transmembrane helix</keyword>
<dbReference type="PANTHER" id="PTHR23291:SF115">
    <property type="entry name" value="MODULATOR OF FTSH PROTEASE YCCA"/>
    <property type="match status" value="1"/>
</dbReference>
<evidence type="ECO:0000313" key="9">
    <source>
        <dbReference type="Proteomes" id="UP000243629"/>
    </source>
</evidence>
<dbReference type="InterPro" id="IPR006214">
    <property type="entry name" value="Bax_inhibitor_1-related"/>
</dbReference>
<evidence type="ECO:0000256" key="3">
    <source>
        <dbReference type="ARBA" id="ARBA00022475"/>
    </source>
</evidence>
<dbReference type="STRING" id="1720063.SAMN05216217_107137"/>
<comment type="subcellular location">
    <subcellularLocation>
        <location evidence="1">Cell membrane</location>
        <topology evidence="1">Multi-pass membrane protein</topology>
    </subcellularLocation>
</comment>
<evidence type="ECO:0000256" key="6">
    <source>
        <dbReference type="ARBA" id="ARBA00023136"/>
    </source>
</evidence>
<reference evidence="9" key="1">
    <citation type="submission" date="2016-10" db="EMBL/GenBank/DDBJ databases">
        <authorList>
            <person name="Varghese N."/>
            <person name="Submissions S."/>
        </authorList>
    </citation>
    <scope>NUCLEOTIDE SEQUENCE [LARGE SCALE GENOMIC DNA]</scope>
    <source>
        <strain evidence="9">DSM 24213</strain>
    </source>
</reference>
<dbReference type="AlphaFoldDB" id="A0A1I4RRW2"/>
<keyword evidence="9" id="KW-1185">Reference proteome</keyword>
<sequence length="226" mass="24414">MNMQDRNTQAHVLHPSMADEAQVSKLFRNTYSLLGMTMAFSALVAFVSMSMNLPRPGIIITLVGFYGLLFAISKFRNSGVGLLLTFALTGFMGYTLGPILNHYLALPNGGQLVSMALGMTAMVFFGLSAYAILTRKDFSFLSGFIMAGFVVLLCAIVASFFVQISGLSLAISAGFVLFSSAVILYQTSAIIHGGEDNYIMATVTLFVSIYNLFLSLLQLLGIFSND</sequence>
<dbReference type="PANTHER" id="PTHR23291">
    <property type="entry name" value="BAX INHIBITOR-RELATED"/>
    <property type="match status" value="1"/>
</dbReference>
<feature type="transmembrane region" description="Helical" evidence="7">
    <location>
        <begin position="31"/>
        <end position="51"/>
    </location>
</feature>